<dbReference type="eggNOG" id="COG4995">
    <property type="taxonomic scope" value="Bacteria"/>
</dbReference>
<dbReference type="PANTHER" id="PTHR45641">
    <property type="entry name" value="TETRATRICOPEPTIDE REPEAT PROTEIN (AFU_ORTHOLOGUE AFUA_6G03870)"/>
    <property type="match status" value="1"/>
</dbReference>
<dbReference type="PROSITE" id="PS50005">
    <property type="entry name" value="TPR"/>
    <property type="match status" value="6"/>
</dbReference>
<protein>
    <recommendedName>
        <fullName evidence="6">CHAT domain-containing protein</fullName>
    </recommendedName>
</protein>
<evidence type="ECO:0000256" key="4">
    <source>
        <dbReference type="SAM" id="Phobius"/>
    </source>
</evidence>
<comment type="caution">
    <text evidence="7">The sequence shown here is derived from an EMBL/GenBank/DDBJ whole genome shotgun (WGS) entry which is preliminary data.</text>
</comment>
<dbReference type="InterPro" id="IPR024983">
    <property type="entry name" value="CHAT_dom"/>
</dbReference>
<dbReference type="InterPro" id="IPR019734">
    <property type="entry name" value="TPR_rpt"/>
</dbReference>
<accession>A0A023BXG6</accession>
<feature type="transmembrane region" description="Helical" evidence="4">
    <location>
        <begin position="1059"/>
        <end position="1079"/>
    </location>
</feature>
<dbReference type="PROSITE" id="PS50293">
    <property type="entry name" value="TPR_REGION"/>
    <property type="match status" value="2"/>
</dbReference>
<dbReference type="Pfam" id="PF13374">
    <property type="entry name" value="TPR_10"/>
    <property type="match status" value="2"/>
</dbReference>
<dbReference type="Pfam" id="PF12770">
    <property type="entry name" value="CHAT"/>
    <property type="match status" value="1"/>
</dbReference>
<dbReference type="EMBL" id="AQRA01000002">
    <property type="protein sequence ID" value="EZH74782.1"/>
    <property type="molecule type" value="Genomic_DNA"/>
</dbReference>
<gene>
    <name evidence="7" type="ORF">ATO12_08560</name>
</gene>
<keyword evidence="1" id="KW-0677">Repeat</keyword>
<evidence type="ECO:0000259" key="6">
    <source>
        <dbReference type="Pfam" id="PF12770"/>
    </source>
</evidence>
<sequence length="1089" mass="125703">MKYFFGVKISIVFLFIFSNFLSAQSVKYTITGNQYYKKADSLSEKLKADNAVVYFKKALDIYKTTKSWEKVASCYNKIAINYRYTDNIDLDSSLLSAEKALKICESKFSDNHKEKANAINNIGWYHYEKGNYSEALLYFKKALRIRSQILKANHKDIADSYNCLGRTYSKTYELDLAINSYRKALKIAKHNKNEINDNIGIYYNNIFVIYWKKGDYSKATESLYKAIDFQKKVFHHNHLKNVFCYNNLGNLFMSKGNFNKGLESYKTALKIQLNLEKEEEKLTASLYNNIGNTYKILGKYDKALSYHKKALTIRRKIYGEQHNSTAMSFINLGNIFRIKENPEEALKYYHKAKEVFINTYNDKHPSLGRSYNNIAVVHFKNGDINKGIEYFNKSIEIYKNAYGELHPKISDIYANISECYLEKNIYDKSIFFSKKALNINFKILGESHPYNSEIYNNFATIAYRNKKYKEALEYCKKAINTNVIPLKKEKTTEFLDIKIALNSIQIKGKIHKALYKQKGEISNLQKAIKSYSEIDSLITYVRQTTQDYQDKLTFSKTVKEIYANAIETNYLLYQATKDPEALSRAFYYSEKSKANTLQELLQESNAKQFSDLPLETVEFEKNLKTDFAFYTSQIVKEQSNTNIDSTKLALFEDKIFRIRTQQDSLYTVLENTYPKYYRLKYNTTFLSVENVQKQLPDNTTLLEFFTTDSMAYIFTISKNAIDLTKIDTSKLQQDIEDFHKTIISRNVQSYKDLASQLYTALFKPIASKIKGNQLIVIPDGPIWHLNFDVLHTQKEVSNDPKHFPYLLRKHAISYANSANVLFAKDKNPTEVATLQECLAFSFTDSTQLETTNTLRLSDLRGAIEDLPGTRKEIKAIADIIDGKYYYGSQANEANFKENASQYSILHLALHGEVNNEHPENSKLYFTKSNDSLEDDQLYSHELFALTIPAELTVLSACNTGTGKIAKGEGIMSLGNAFQYAGTKSLLLSNWEISDQTTPELMKYFYANLKTGMNKAKALQQAKLKYLNTAHINYMHPFYWSGFYLVGNSDPITLSTNNTLYWIFGILTCCVILVLGVFLYRKRMNTIKVK</sequence>
<feature type="repeat" description="TPR" evidence="3">
    <location>
        <begin position="368"/>
        <end position="401"/>
    </location>
</feature>
<keyword evidence="2 3" id="KW-0802">TPR repeat</keyword>
<dbReference type="STRING" id="1317122.ATO12_08560"/>
<dbReference type="eggNOG" id="COG0457">
    <property type="taxonomic scope" value="Bacteria"/>
</dbReference>
<feature type="repeat" description="TPR" evidence="3">
    <location>
        <begin position="326"/>
        <end position="359"/>
    </location>
</feature>
<evidence type="ECO:0000313" key="8">
    <source>
        <dbReference type="Proteomes" id="UP000023541"/>
    </source>
</evidence>
<keyword evidence="8" id="KW-1185">Reference proteome</keyword>
<proteinExistence type="predicted"/>
<dbReference type="Pfam" id="PF13424">
    <property type="entry name" value="TPR_12"/>
    <property type="match status" value="3"/>
</dbReference>
<dbReference type="Pfam" id="PF13181">
    <property type="entry name" value="TPR_8"/>
    <property type="match status" value="1"/>
</dbReference>
<keyword evidence="4" id="KW-0472">Membrane</keyword>
<feature type="repeat" description="TPR" evidence="3">
    <location>
        <begin position="242"/>
        <end position="275"/>
    </location>
</feature>
<dbReference type="RefSeq" id="WP_034239579.1">
    <property type="nucleotide sequence ID" value="NZ_AQRA01000002.1"/>
</dbReference>
<feature type="repeat" description="TPR" evidence="3">
    <location>
        <begin position="116"/>
        <end position="149"/>
    </location>
</feature>
<evidence type="ECO:0000313" key="7">
    <source>
        <dbReference type="EMBL" id="EZH74782.1"/>
    </source>
</evidence>
<dbReference type="Proteomes" id="UP000023541">
    <property type="component" value="Unassembled WGS sequence"/>
</dbReference>
<evidence type="ECO:0000256" key="5">
    <source>
        <dbReference type="SAM" id="SignalP"/>
    </source>
</evidence>
<name>A0A023BXG6_9FLAO</name>
<dbReference type="SUPFAM" id="SSF48452">
    <property type="entry name" value="TPR-like"/>
    <property type="match status" value="3"/>
</dbReference>
<dbReference type="OrthoDB" id="9771112at2"/>
<evidence type="ECO:0000256" key="1">
    <source>
        <dbReference type="ARBA" id="ARBA00022737"/>
    </source>
</evidence>
<feature type="repeat" description="TPR" evidence="3">
    <location>
        <begin position="158"/>
        <end position="191"/>
    </location>
</feature>
<keyword evidence="4" id="KW-0812">Transmembrane</keyword>
<evidence type="ECO:0000256" key="2">
    <source>
        <dbReference type="ARBA" id="ARBA00022803"/>
    </source>
</evidence>
<feature type="domain" description="CHAT" evidence="6">
    <location>
        <begin position="752"/>
        <end position="1047"/>
    </location>
</feature>
<dbReference type="InterPro" id="IPR011990">
    <property type="entry name" value="TPR-like_helical_dom_sf"/>
</dbReference>
<dbReference type="SMART" id="SM00028">
    <property type="entry name" value="TPR"/>
    <property type="match status" value="10"/>
</dbReference>
<feature type="repeat" description="TPR" evidence="3">
    <location>
        <begin position="284"/>
        <end position="317"/>
    </location>
</feature>
<keyword evidence="5" id="KW-0732">Signal</keyword>
<reference evidence="7 8" key="1">
    <citation type="submission" date="2014-04" db="EMBL/GenBank/DDBJ databases">
        <title>Aquimarina sp. 22II-S11-z7 Genome Sequencing.</title>
        <authorList>
            <person name="Lai Q."/>
        </authorList>
    </citation>
    <scope>NUCLEOTIDE SEQUENCE [LARGE SCALE GENOMIC DNA]</scope>
    <source>
        <strain evidence="7 8">22II-S11-z7</strain>
    </source>
</reference>
<evidence type="ECO:0000256" key="3">
    <source>
        <dbReference type="PROSITE-ProRule" id="PRU00339"/>
    </source>
</evidence>
<dbReference type="Gene3D" id="1.25.40.10">
    <property type="entry name" value="Tetratricopeptide repeat domain"/>
    <property type="match status" value="3"/>
</dbReference>
<feature type="chain" id="PRO_5001512038" description="CHAT domain-containing protein" evidence="5">
    <location>
        <begin position="24"/>
        <end position="1089"/>
    </location>
</feature>
<keyword evidence="4" id="KW-1133">Transmembrane helix</keyword>
<dbReference type="PANTHER" id="PTHR45641:SF1">
    <property type="entry name" value="AAA+ ATPASE DOMAIN-CONTAINING PROTEIN"/>
    <property type="match status" value="1"/>
</dbReference>
<dbReference type="AlphaFoldDB" id="A0A023BXG6"/>
<organism evidence="7 8">
    <name type="scientific">Aquimarina atlantica</name>
    <dbReference type="NCBI Taxonomy" id="1317122"/>
    <lineage>
        <taxon>Bacteria</taxon>
        <taxon>Pseudomonadati</taxon>
        <taxon>Bacteroidota</taxon>
        <taxon>Flavobacteriia</taxon>
        <taxon>Flavobacteriales</taxon>
        <taxon>Flavobacteriaceae</taxon>
        <taxon>Aquimarina</taxon>
    </lineage>
</organism>
<feature type="signal peptide" evidence="5">
    <location>
        <begin position="1"/>
        <end position="23"/>
    </location>
</feature>